<accession>A0A1Y2NTH9</accession>
<dbReference type="RefSeq" id="WP_158100734.1">
    <property type="nucleotide sequence ID" value="NZ_ASYR01000048.1"/>
</dbReference>
<dbReference type="AlphaFoldDB" id="A0A1Y2NTH9"/>
<reference evidence="2 3" key="2">
    <citation type="submission" date="2016-09" db="EMBL/GenBank/DDBJ databases">
        <title>Streptomyces fradiae DSM40063, a candidate organism with high potential of specific P450 cytochromes.</title>
        <authorList>
            <person name="Grumaz C."/>
            <person name="Vainshtein Y."/>
            <person name="Kirstahler P."/>
            <person name="Sohn K."/>
        </authorList>
    </citation>
    <scope>NUCLEOTIDE SEQUENCE [LARGE SCALE GENOMIC DNA]</scope>
    <source>
        <strain evidence="2 3">DSM 40063</strain>
    </source>
</reference>
<dbReference type="Proteomes" id="UP000194318">
    <property type="component" value="Unassembled WGS sequence"/>
</dbReference>
<proteinExistence type="predicted"/>
<organism evidence="2 3">
    <name type="scientific">Streptomyces fradiae ATCC 10745 = DSM 40063</name>
    <dbReference type="NCBI Taxonomy" id="1319510"/>
    <lineage>
        <taxon>Bacteria</taxon>
        <taxon>Bacillati</taxon>
        <taxon>Actinomycetota</taxon>
        <taxon>Actinomycetes</taxon>
        <taxon>Kitasatosporales</taxon>
        <taxon>Streptomycetaceae</taxon>
        <taxon>Streptomyces</taxon>
    </lineage>
</organism>
<sequence>MPELWIRSYTRALTVGDSLEIARLEALAADYDAHNPGSSLLDELEAIKTPAAA</sequence>
<evidence type="ECO:0000313" key="3">
    <source>
        <dbReference type="Proteomes" id="UP000194318"/>
    </source>
</evidence>
<evidence type="ECO:0000313" key="4">
    <source>
        <dbReference type="Proteomes" id="UP000731519"/>
    </source>
</evidence>
<keyword evidence="4" id="KW-1185">Reference proteome</keyword>
<dbReference type="EMBL" id="MIFZ01000278">
    <property type="protein sequence ID" value="OSY50620.1"/>
    <property type="molecule type" value="Genomic_DNA"/>
</dbReference>
<dbReference type="EMBL" id="ASYR01000048">
    <property type="protein sequence ID" value="KAF0646732.1"/>
    <property type="molecule type" value="Genomic_DNA"/>
</dbReference>
<comment type="caution">
    <text evidence="2">The sequence shown here is derived from an EMBL/GenBank/DDBJ whole genome shotgun (WGS) entry which is preliminary data.</text>
</comment>
<evidence type="ECO:0000313" key="2">
    <source>
        <dbReference type="EMBL" id="OSY50620.1"/>
    </source>
</evidence>
<dbReference type="GeneID" id="91407038"/>
<evidence type="ECO:0000313" key="1">
    <source>
        <dbReference type="EMBL" id="KAF0646732.1"/>
    </source>
</evidence>
<protein>
    <submittedName>
        <fullName evidence="2">Uncharacterized protein</fullName>
    </submittedName>
</protein>
<name>A0A1Y2NTH9_STRFR</name>
<dbReference type="Proteomes" id="UP000731519">
    <property type="component" value="Unassembled WGS sequence"/>
</dbReference>
<gene>
    <name evidence="2" type="ORF">BG846_03788</name>
    <name evidence="1" type="ORF">K701_27515</name>
</gene>
<reference evidence="1 4" key="1">
    <citation type="submission" date="2013-05" db="EMBL/GenBank/DDBJ databases">
        <title>Genome Sequence of Streptomyces fradiae.</title>
        <authorList>
            <person name="Kirby R."/>
        </authorList>
    </citation>
    <scope>NUCLEOTIDE SEQUENCE [LARGE SCALE GENOMIC DNA]</scope>
    <source>
        <strain evidence="1 4">ATCC 10745</strain>
    </source>
</reference>